<keyword evidence="2" id="KW-0812">Transmembrane</keyword>
<feature type="domain" description="Bacterial sugar transferase" evidence="3">
    <location>
        <begin position="14"/>
        <end position="189"/>
    </location>
</feature>
<comment type="similarity">
    <text evidence="1">Belongs to the bacterial sugar transferase family.</text>
</comment>
<proteinExistence type="inferred from homology"/>
<dbReference type="GO" id="GO:0016780">
    <property type="term" value="F:phosphotransferase activity, for other substituted phosphate groups"/>
    <property type="evidence" value="ECO:0007669"/>
    <property type="project" value="TreeGrafter"/>
</dbReference>
<dbReference type="PANTHER" id="PTHR30576">
    <property type="entry name" value="COLANIC BIOSYNTHESIS UDP-GLUCOSE LIPID CARRIER TRANSFERASE"/>
    <property type="match status" value="1"/>
</dbReference>
<keyword evidence="4" id="KW-0808">Transferase</keyword>
<evidence type="ECO:0000256" key="1">
    <source>
        <dbReference type="ARBA" id="ARBA00006464"/>
    </source>
</evidence>
<protein>
    <submittedName>
        <fullName evidence="4">Sugar transferase</fullName>
    </submittedName>
</protein>
<name>A0AB73UI62_BACCE</name>
<sequence length="230" mass="26609">MRSSKVGIYSRLIKRPMDFILSLIAIIVLSPVFLIVSILVKTKLGSPVLFKQKRPGLDETVFMMYKFRTMTDERDENGELLPDDIRLTKFGKFLRSTSLDELPELFNILKGDMSIVGPRPQLVRDMVFMTQEQRKRHGVLPGLTGWAQVNGRNCVTWEEKLNFDLQYIDDVSFLGDWKIIFMTISKVFKRDGISTEGMETAEDLGDYLLRIGQIDKETYIRKMEESRRVG</sequence>
<dbReference type="InterPro" id="IPR003362">
    <property type="entry name" value="Bact_transf"/>
</dbReference>
<evidence type="ECO:0000256" key="2">
    <source>
        <dbReference type="SAM" id="Phobius"/>
    </source>
</evidence>
<evidence type="ECO:0000259" key="3">
    <source>
        <dbReference type="Pfam" id="PF02397"/>
    </source>
</evidence>
<dbReference type="RefSeq" id="WP_098962951.1">
    <property type="nucleotide sequence ID" value="NZ_CP028009.1"/>
</dbReference>
<keyword evidence="2" id="KW-1133">Transmembrane helix</keyword>
<organism evidence="4 5">
    <name type="scientific">Bacillus cereus</name>
    <dbReference type="NCBI Taxonomy" id="1396"/>
    <lineage>
        <taxon>Bacteria</taxon>
        <taxon>Bacillati</taxon>
        <taxon>Bacillota</taxon>
        <taxon>Bacilli</taxon>
        <taxon>Bacillales</taxon>
        <taxon>Bacillaceae</taxon>
        <taxon>Bacillus</taxon>
        <taxon>Bacillus cereus group</taxon>
    </lineage>
</organism>
<accession>A0AB73UI62</accession>
<dbReference type="AlphaFoldDB" id="A0AB73UI62"/>
<dbReference type="Proteomes" id="UP000464780">
    <property type="component" value="Chromosome"/>
</dbReference>
<dbReference type="Pfam" id="PF02397">
    <property type="entry name" value="Bac_transf"/>
    <property type="match status" value="1"/>
</dbReference>
<dbReference type="PANTHER" id="PTHR30576:SF8">
    <property type="entry name" value="UNDECAPRENYL-PHOSPHATE GALACTOSE PHOSPHOTRANSFERASE"/>
    <property type="match status" value="1"/>
</dbReference>
<feature type="transmembrane region" description="Helical" evidence="2">
    <location>
        <begin position="20"/>
        <end position="40"/>
    </location>
</feature>
<dbReference type="EMBL" id="CP028009">
    <property type="protein sequence ID" value="QHV43752.1"/>
    <property type="molecule type" value="Genomic_DNA"/>
</dbReference>
<evidence type="ECO:0000313" key="4">
    <source>
        <dbReference type="EMBL" id="QHV43752.1"/>
    </source>
</evidence>
<evidence type="ECO:0000313" key="5">
    <source>
        <dbReference type="Proteomes" id="UP000464780"/>
    </source>
</evidence>
<reference evidence="4 5" key="1">
    <citation type="submission" date="2018-03" db="EMBL/GenBank/DDBJ databases">
        <title>The complete genome of bacterial strain SGAir0260.</title>
        <authorList>
            <person name="Schuster S.C."/>
        </authorList>
    </citation>
    <scope>NUCLEOTIDE SEQUENCE [LARGE SCALE GENOMIC DNA]</scope>
    <source>
        <strain evidence="4 5">SGAir0260</strain>
    </source>
</reference>
<keyword evidence="2" id="KW-0472">Membrane</keyword>
<gene>
    <name evidence="4" type="ORF">C1N66_11730</name>
</gene>